<dbReference type="EMBL" id="ADBL01000443">
    <property type="status" value="NOT_ANNOTATED_CDS"/>
    <property type="molecule type" value="Genomic_DNA"/>
</dbReference>
<name>A0A0C4DPN4_MAGP6</name>
<organism evidence="3 4">
    <name type="scientific">Magnaporthiopsis poae (strain ATCC 64411 / 73-15)</name>
    <name type="common">Kentucky bluegrass fungus</name>
    <name type="synonym">Magnaporthe poae</name>
    <dbReference type="NCBI Taxonomy" id="644358"/>
    <lineage>
        <taxon>Eukaryota</taxon>
        <taxon>Fungi</taxon>
        <taxon>Dikarya</taxon>
        <taxon>Ascomycota</taxon>
        <taxon>Pezizomycotina</taxon>
        <taxon>Sordariomycetes</taxon>
        <taxon>Sordariomycetidae</taxon>
        <taxon>Magnaporthales</taxon>
        <taxon>Magnaporthaceae</taxon>
        <taxon>Magnaporthiopsis</taxon>
    </lineage>
</organism>
<reference evidence="2" key="2">
    <citation type="submission" date="2010-05" db="EMBL/GenBank/DDBJ databases">
        <title>The Genome Sequence of Magnaporthe poae strain ATCC 64411.</title>
        <authorList>
            <consortium name="The Broad Institute Genome Sequencing Platform"/>
            <consortium name="Broad Institute Genome Sequencing Center for Infectious Disease"/>
            <person name="Ma L.-J."/>
            <person name="Dead R."/>
            <person name="Young S."/>
            <person name="Zeng Q."/>
            <person name="Koehrsen M."/>
            <person name="Alvarado L."/>
            <person name="Berlin A."/>
            <person name="Chapman S.B."/>
            <person name="Chen Z."/>
            <person name="Freedman E."/>
            <person name="Gellesch M."/>
            <person name="Goldberg J."/>
            <person name="Griggs A."/>
            <person name="Gujja S."/>
            <person name="Heilman E.R."/>
            <person name="Heiman D."/>
            <person name="Hepburn T."/>
            <person name="Howarth C."/>
            <person name="Jen D."/>
            <person name="Larson L."/>
            <person name="Mehta T."/>
            <person name="Neiman D."/>
            <person name="Pearson M."/>
            <person name="Roberts A."/>
            <person name="Saif S."/>
            <person name="Shea T."/>
            <person name="Shenoy N."/>
            <person name="Sisk P."/>
            <person name="Stolte C."/>
            <person name="Sykes S."/>
            <person name="Walk T."/>
            <person name="White J."/>
            <person name="Yandava C."/>
            <person name="Haas B."/>
            <person name="Nusbaum C."/>
            <person name="Birren B."/>
        </authorList>
    </citation>
    <scope>NUCLEOTIDE SEQUENCE</scope>
    <source>
        <strain evidence="2">ATCC 64411</strain>
    </source>
</reference>
<reference evidence="4" key="1">
    <citation type="submission" date="2010-05" db="EMBL/GenBank/DDBJ databases">
        <title>The genome sequence of Magnaporthe poae strain ATCC 64411.</title>
        <authorList>
            <person name="Ma L.-J."/>
            <person name="Dead R."/>
            <person name="Young S."/>
            <person name="Zeng Q."/>
            <person name="Koehrsen M."/>
            <person name="Alvarado L."/>
            <person name="Berlin A."/>
            <person name="Chapman S.B."/>
            <person name="Chen Z."/>
            <person name="Freedman E."/>
            <person name="Gellesch M."/>
            <person name="Goldberg J."/>
            <person name="Griggs A."/>
            <person name="Gujja S."/>
            <person name="Heilman E.R."/>
            <person name="Heiman D."/>
            <person name="Hepburn T."/>
            <person name="Howarth C."/>
            <person name="Jen D."/>
            <person name="Larson L."/>
            <person name="Mehta T."/>
            <person name="Neiman D."/>
            <person name="Pearson M."/>
            <person name="Roberts A."/>
            <person name="Saif S."/>
            <person name="Shea T."/>
            <person name="Shenoy N."/>
            <person name="Sisk P."/>
            <person name="Stolte C."/>
            <person name="Sykes S."/>
            <person name="Walk T."/>
            <person name="White J."/>
            <person name="Yandava C."/>
            <person name="Haas B."/>
            <person name="Nusbaum C."/>
            <person name="Birren B."/>
        </authorList>
    </citation>
    <scope>NUCLEOTIDE SEQUENCE [LARGE SCALE GENOMIC DNA]</scope>
    <source>
        <strain evidence="4">ATCC 64411 / 73-15</strain>
    </source>
</reference>
<dbReference type="EnsemblFungi" id="MAPG_01805T0">
    <property type="protein sequence ID" value="MAPG_01805T0"/>
    <property type="gene ID" value="MAPG_01805"/>
</dbReference>
<evidence type="ECO:0000313" key="4">
    <source>
        <dbReference type="Proteomes" id="UP000011715"/>
    </source>
</evidence>
<reference evidence="2" key="3">
    <citation type="submission" date="2011-03" db="EMBL/GenBank/DDBJ databases">
        <title>Annotation of Magnaporthe poae ATCC 64411.</title>
        <authorList>
            <person name="Ma L.-J."/>
            <person name="Dead R."/>
            <person name="Young S.K."/>
            <person name="Zeng Q."/>
            <person name="Gargeya S."/>
            <person name="Fitzgerald M."/>
            <person name="Haas B."/>
            <person name="Abouelleil A."/>
            <person name="Alvarado L."/>
            <person name="Arachchi H.M."/>
            <person name="Berlin A."/>
            <person name="Brown A."/>
            <person name="Chapman S.B."/>
            <person name="Chen Z."/>
            <person name="Dunbar C."/>
            <person name="Freedman E."/>
            <person name="Gearin G."/>
            <person name="Gellesch M."/>
            <person name="Goldberg J."/>
            <person name="Griggs A."/>
            <person name="Gujja S."/>
            <person name="Heiman D."/>
            <person name="Howarth C."/>
            <person name="Larson L."/>
            <person name="Lui A."/>
            <person name="MacDonald P.J.P."/>
            <person name="Mehta T."/>
            <person name="Montmayeur A."/>
            <person name="Murphy C."/>
            <person name="Neiman D."/>
            <person name="Pearson M."/>
            <person name="Priest M."/>
            <person name="Roberts A."/>
            <person name="Saif S."/>
            <person name="Shea T."/>
            <person name="Shenoy N."/>
            <person name="Sisk P."/>
            <person name="Stolte C."/>
            <person name="Sykes S."/>
            <person name="Yandava C."/>
            <person name="Wortman J."/>
            <person name="Nusbaum C."/>
            <person name="Birren B."/>
        </authorList>
    </citation>
    <scope>NUCLEOTIDE SEQUENCE</scope>
    <source>
        <strain evidence="2">ATCC 64411</strain>
    </source>
</reference>
<sequence>MAAMQGTTTTAAPSGSSNIVWSVTRSAPPSRLPARRDLLLRPAASALSSAIASHDRRLSCFVTLRGKASLGGAIQPV</sequence>
<feature type="compositionally biased region" description="Low complexity" evidence="1">
    <location>
        <begin position="1"/>
        <end position="12"/>
    </location>
</feature>
<proteinExistence type="predicted"/>
<evidence type="ECO:0000313" key="3">
    <source>
        <dbReference type="EnsemblFungi" id="MAPG_01805T0"/>
    </source>
</evidence>
<feature type="region of interest" description="Disordered" evidence="1">
    <location>
        <begin position="1"/>
        <end position="20"/>
    </location>
</feature>
<keyword evidence="4" id="KW-1185">Reference proteome</keyword>
<evidence type="ECO:0000313" key="2">
    <source>
        <dbReference type="EMBL" id="KLU82736.1"/>
    </source>
</evidence>
<dbReference type="AlphaFoldDB" id="A0A0C4DPN4"/>
<protein>
    <submittedName>
        <fullName evidence="2 3">Uncharacterized protein</fullName>
    </submittedName>
</protein>
<reference evidence="3" key="4">
    <citation type="journal article" date="2015" name="G3 (Bethesda)">
        <title>Genome sequences of three phytopathogenic species of the Magnaporthaceae family of fungi.</title>
        <authorList>
            <person name="Okagaki L.H."/>
            <person name="Nunes C.C."/>
            <person name="Sailsbery J."/>
            <person name="Clay B."/>
            <person name="Brown D."/>
            <person name="John T."/>
            <person name="Oh Y."/>
            <person name="Young N."/>
            <person name="Fitzgerald M."/>
            <person name="Haas B.J."/>
            <person name="Zeng Q."/>
            <person name="Young S."/>
            <person name="Adiconis X."/>
            <person name="Fan L."/>
            <person name="Levin J.Z."/>
            <person name="Mitchell T.K."/>
            <person name="Okubara P.A."/>
            <person name="Farman M.L."/>
            <person name="Kohn L.M."/>
            <person name="Birren B."/>
            <person name="Ma L.-J."/>
            <person name="Dean R.A."/>
        </authorList>
    </citation>
    <scope>NUCLEOTIDE SEQUENCE</scope>
    <source>
        <strain evidence="3">ATCC 64411 / 73-15</strain>
    </source>
</reference>
<dbReference type="VEuPathDB" id="FungiDB:MAPG_01805"/>
<gene>
    <name evidence="2" type="ORF">MAPG_01805</name>
</gene>
<accession>A0A0C4DPN4</accession>
<dbReference type="EMBL" id="GL876966">
    <property type="protein sequence ID" value="KLU82736.1"/>
    <property type="molecule type" value="Genomic_DNA"/>
</dbReference>
<evidence type="ECO:0000256" key="1">
    <source>
        <dbReference type="SAM" id="MobiDB-lite"/>
    </source>
</evidence>
<dbReference type="Proteomes" id="UP000011715">
    <property type="component" value="Unassembled WGS sequence"/>
</dbReference>
<reference evidence="3" key="5">
    <citation type="submission" date="2015-06" db="UniProtKB">
        <authorList>
            <consortium name="EnsemblFungi"/>
        </authorList>
    </citation>
    <scope>IDENTIFICATION</scope>
    <source>
        <strain evidence="3">ATCC 64411</strain>
    </source>
</reference>